<feature type="region of interest" description="Disordered" evidence="1">
    <location>
        <begin position="1"/>
        <end position="34"/>
    </location>
</feature>
<proteinExistence type="predicted"/>
<evidence type="ECO:0000313" key="2">
    <source>
        <dbReference type="EMBL" id="TQW00921.1"/>
    </source>
</evidence>
<dbReference type="AlphaFoldDB" id="A0A545VGT8"/>
<accession>A0A545VGT8</accession>
<dbReference type="Proteomes" id="UP000315783">
    <property type="component" value="Unassembled WGS sequence"/>
</dbReference>
<name>A0A545VGT8_9HYPO</name>
<comment type="caution">
    <text evidence="2">The sequence shown here is derived from an EMBL/GenBank/DDBJ whole genome shotgun (WGS) entry which is preliminary data.</text>
</comment>
<sequence length="101" mass="11065">MSFHQRPPAPRIRDSTLTATSSYPTASRRTGPAALRVSDVGRDEFVERRLSLDTAGFFVAAHGLQLAGVNWMLCHGRRVLSSGQESHDATKQAAILTCRLE</sequence>
<gene>
    <name evidence="2" type="ORF">IF1G_00852</name>
</gene>
<organism evidence="2 3">
    <name type="scientific">Cordyceps javanica</name>
    <dbReference type="NCBI Taxonomy" id="43265"/>
    <lineage>
        <taxon>Eukaryota</taxon>
        <taxon>Fungi</taxon>
        <taxon>Dikarya</taxon>
        <taxon>Ascomycota</taxon>
        <taxon>Pezizomycotina</taxon>
        <taxon>Sordariomycetes</taxon>
        <taxon>Hypocreomycetidae</taxon>
        <taxon>Hypocreales</taxon>
        <taxon>Cordycipitaceae</taxon>
        <taxon>Cordyceps</taxon>
    </lineage>
</organism>
<evidence type="ECO:0000256" key="1">
    <source>
        <dbReference type="SAM" id="MobiDB-lite"/>
    </source>
</evidence>
<protein>
    <submittedName>
        <fullName evidence="2">Uncharacterized protein</fullName>
    </submittedName>
</protein>
<evidence type="ECO:0000313" key="3">
    <source>
        <dbReference type="Proteomes" id="UP000315783"/>
    </source>
</evidence>
<dbReference type="OrthoDB" id="2506647at2759"/>
<reference evidence="2 3" key="1">
    <citation type="journal article" date="2019" name="Appl. Microbiol. Biotechnol.">
        <title>Genome sequence of Isaria javanica and comparative genome analysis insights into family S53 peptidase evolution in fungal entomopathogens.</title>
        <authorList>
            <person name="Lin R."/>
            <person name="Zhang X."/>
            <person name="Xin B."/>
            <person name="Zou M."/>
            <person name="Gao Y."/>
            <person name="Qin F."/>
            <person name="Hu Q."/>
            <person name="Xie B."/>
            <person name="Cheng X."/>
        </authorList>
    </citation>
    <scope>NUCLEOTIDE SEQUENCE [LARGE SCALE GENOMIC DNA]</scope>
    <source>
        <strain evidence="2 3">IJ1G</strain>
    </source>
</reference>
<dbReference type="EMBL" id="SPUK01000001">
    <property type="protein sequence ID" value="TQW00921.1"/>
    <property type="molecule type" value="Genomic_DNA"/>
</dbReference>
<feature type="compositionally biased region" description="Polar residues" evidence="1">
    <location>
        <begin position="15"/>
        <end position="28"/>
    </location>
</feature>
<keyword evidence="3" id="KW-1185">Reference proteome</keyword>